<dbReference type="Pfam" id="PF01565">
    <property type="entry name" value="FAD_binding_4"/>
    <property type="match status" value="1"/>
</dbReference>
<accession>A0A382W2S6</accession>
<dbReference type="EMBL" id="UINC01156557">
    <property type="protein sequence ID" value="SVD53039.1"/>
    <property type="molecule type" value="Genomic_DNA"/>
</dbReference>
<dbReference type="SUPFAM" id="SSF56176">
    <property type="entry name" value="FAD-binding/transporter-associated domain-like"/>
    <property type="match status" value="1"/>
</dbReference>
<dbReference type="AlphaFoldDB" id="A0A382W2S6"/>
<feature type="non-terminal residue" evidence="2">
    <location>
        <position position="1"/>
    </location>
</feature>
<dbReference type="PANTHER" id="PTHR43762">
    <property type="entry name" value="L-GULONOLACTONE OXIDASE"/>
    <property type="match status" value="1"/>
</dbReference>
<organism evidence="2">
    <name type="scientific">marine metagenome</name>
    <dbReference type="NCBI Taxonomy" id="408172"/>
    <lineage>
        <taxon>unclassified sequences</taxon>
        <taxon>metagenomes</taxon>
        <taxon>ecological metagenomes</taxon>
    </lineage>
</organism>
<protein>
    <recommendedName>
        <fullName evidence="1">FAD-binding PCMH-type domain-containing protein</fullName>
    </recommendedName>
</protein>
<dbReference type="InterPro" id="IPR016166">
    <property type="entry name" value="FAD-bd_PCMH"/>
</dbReference>
<dbReference type="PANTHER" id="PTHR43762:SF1">
    <property type="entry name" value="D-ARABINONO-1,4-LACTONE OXIDASE"/>
    <property type="match status" value="1"/>
</dbReference>
<gene>
    <name evidence="2" type="ORF">METZ01_LOCUS405893</name>
</gene>
<dbReference type="InterPro" id="IPR016169">
    <property type="entry name" value="FAD-bd_PCMH_sub2"/>
</dbReference>
<name>A0A382W2S6_9ZZZZ</name>
<dbReference type="PROSITE" id="PS51387">
    <property type="entry name" value="FAD_PCMH"/>
    <property type="match status" value="1"/>
</dbReference>
<dbReference type="InterPro" id="IPR036318">
    <property type="entry name" value="FAD-bd_PCMH-like_sf"/>
</dbReference>
<dbReference type="GO" id="GO:0016899">
    <property type="term" value="F:oxidoreductase activity, acting on the CH-OH group of donors, oxygen as acceptor"/>
    <property type="evidence" value="ECO:0007669"/>
    <property type="project" value="InterPro"/>
</dbReference>
<dbReference type="Gene3D" id="3.30.465.10">
    <property type="match status" value="1"/>
</dbReference>
<feature type="domain" description="FAD-binding PCMH-type" evidence="1">
    <location>
        <begin position="23"/>
        <end position="193"/>
    </location>
</feature>
<evidence type="ECO:0000313" key="2">
    <source>
        <dbReference type="EMBL" id="SVD53039.1"/>
    </source>
</evidence>
<sequence length="193" mass="20045">VNASKAGGGIRFDGSWRNWAGNQRSCPARIERPTSEAEVVDLVRRAVADDLRVRVVGAGHSFTAVARTDDVLVSLDDLVGVVAVDDHTGRVTVRAGTRLCDLNPELDIRGLAMPNLGDIAYQSVAGAISTSTHGTGLGFQSIAAGVVGLRLVAGDGTIVVLDDDHDPDLRDVARVGLGALGVVTEVTLQCVPA</sequence>
<dbReference type="Gene3D" id="3.30.43.10">
    <property type="entry name" value="Uridine Diphospho-n-acetylenolpyruvylglucosamine Reductase, domain 2"/>
    <property type="match status" value="1"/>
</dbReference>
<feature type="non-terminal residue" evidence="2">
    <location>
        <position position="193"/>
    </location>
</feature>
<evidence type="ECO:0000259" key="1">
    <source>
        <dbReference type="PROSITE" id="PS51387"/>
    </source>
</evidence>
<dbReference type="InterPro" id="IPR010031">
    <property type="entry name" value="FAD_lactone_oxidase-like"/>
</dbReference>
<proteinExistence type="predicted"/>
<dbReference type="InterPro" id="IPR016167">
    <property type="entry name" value="FAD-bd_PCMH_sub1"/>
</dbReference>
<reference evidence="2" key="1">
    <citation type="submission" date="2018-05" db="EMBL/GenBank/DDBJ databases">
        <authorList>
            <person name="Lanie J.A."/>
            <person name="Ng W.-L."/>
            <person name="Kazmierczak K.M."/>
            <person name="Andrzejewski T.M."/>
            <person name="Davidsen T.M."/>
            <person name="Wayne K.J."/>
            <person name="Tettelin H."/>
            <person name="Glass J.I."/>
            <person name="Rusch D."/>
            <person name="Podicherti R."/>
            <person name="Tsui H.-C.T."/>
            <person name="Winkler M.E."/>
        </authorList>
    </citation>
    <scope>NUCLEOTIDE SEQUENCE</scope>
</reference>
<dbReference type="GO" id="GO:0071949">
    <property type="term" value="F:FAD binding"/>
    <property type="evidence" value="ECO:0007669"/>
    <property type="project" value="InterPro"/>
</dbReference>
<dbReference type="GO" id="GO:0080049">
    <property type="term" value="F:L-gulono-1,4-lactone dehydrogenase activity"/>
    <property type="evidence" value="ECO:0007669"/>
    <property type="project" value="TreeGrafter"/>
</dbReference>
<dbReference type="InterPro" id="IPR006094">
    <property type="entry name" value="Oxid_FAD_bind_N"/>
</dbReference>